<evidence type="ECO:0000259" key="1">
    <source>
        <dbReference type="Pfam" id="PF08845"/>
    </source>
</evidence>
<keyword evidence="3" id="KW-1185">Reference proteome</keyword>
<comment type="caution">
    <text evidence="2">The sequence shown here is derived from an EMBL/GenBank/DDBJ whole genome shotgun (WGS) entry which is preliminary data.</text>
</comment>
<protein>
    <submittedName>
        <fullName evidence="2">SymE family type I addiction module toxin</fullName>
    </submittedName>
</protein>
<dbReference type="Proteomes" id="UP001595904">
    <property type="component" value="Unassembled WGS sequence"/>
</dbReference>
<dbReference type="InterPro" id="IPR014944">
    <property type="entry name" value="Toxin_SymE-like"/>
</dbReference>
<dbReference type="Pfam" id="PF08845">
    <property type="entry name" value="SymE_toxin"/>
    <property type="match status" value="1"/>
</dbReference>
<dbReference type="RefSeq" id="WP_380606547.1">
    <property type="nucleotide sequence ID" value="NZ_JBHSDU010000015.1"/>
</dbReference>
<dbReference type="EMBL" id="JBHSDU010000015">
    <property type="protein sequence ID" value="MFC4314952.1"/>
    <property type="molecule type" value="Genomic_DNA"/>
</dbReference>
<gene>
    <name evidence="2" type="ORF">ACFPN2_38185</name>
</gene>
<feature type="domain" description="Toxin SymE-like" evidence="1">
    <location>
        <begin position="49"/>
        <end position="83"/>
    </location>
</feature>
<evidence type="ECO:0000313" key="3">
    <source>
        <dbReference type="Proteomes" id="UP001595904"/>
    </source>
</evidence>
<reference evidence="3" key="1">
    <citation type="journal article" date="2019" name="Int. J. Syst. Evol. Microbiol.">
        <title>The Global Catalogue of Microorganisms (GCM) 10K type strain sequencing project: providing services to taxonomists for standard genome sequencing and annotation.</title>
        <authorList>
            <consortium name="The Broad Institute Genomics Platform"/>
            <consortium name="The Broad Institute Genome Sequencing Center for Infectious Disease"/>
            <person name="Wu L."/>
            <person name="Ma J."/>
        </authorList>
    </citation>
    <scope>NUCLEOTIDE SEQUENCE [LARGE SCALE GENOMIC DNA]</scope>
    <source>
        <strain evidence="3">CGMCC 1.10759</strain>
    </source>
</reference>
<sequence length="109" mass="12158">MATAKCTTSPRDIDVSISSQASEEIDSRQLKIRDFRPYMRLLEGNEPGSRPSLHLQGRWLEKAGFLIGANVRVRVAPPRLVVELVECDADGATLRGPCSRQTRADIPRR</sequence>
<evidence type="ECO:0000313" key="2">
    <source>
        <dbReference type="EMBL" id="MFC4314952.1"/>
    </source>
</evidence>
<name>A0ABV8T6S2_9GAMM</name>
<proteinExistence type="predicted"/>
<accession>A0ABV8T6S2</accession>
<organism evidence="2 3">
    <name type="scientific">Steroidobacter flavus</name>
    <dbReference type="NCBI Taxonomy" id="1842136"/>
    <lineage>
        <taxon>Bacteria</taxon>
        <taxon>Pseudomonadati</taxon>
        <taxon>Pseudomonadota</taxon>
        <taxon>Gammaproteobacteria</taxon>
        <taxon>Steroidobacterales</taxon>
        <taxon>Steroidobacteraceae</taxon>
        <taxon>Steroidobacter</taxon>
    </lineage>
</organism>